<dbReference type="GO" id="GO:0005881">
    <property type="term" value="C:cytoplasmic microtubule"/>
    <property type="evidence" value="ECO:0007669"/>
    <property type="project" value="TreeGrafter"/>
</dbReference>
<dbReference type="GO" id="GO:0005813">
    <property type="term" value="C:centrosome"/>
    <property type="evidence" value="ECO:0007669"/>
    <property type="project" value="TreeGrafter"/>
</dbReference>
<feature type="region of interest" description="Disordered" evidence="1">
    <location>
        <begin position="418"/>
        <end position="461"/>
    </location>
</feature>
<keyword evidence="3" id="KW-1185">Reference proteome</keyword>
<proteinExistence type="predicted"/>
<dbReference type="GO" id="GO:0008017">
    <property type="term" value="F:microtubule binding"/>
    <property type="evidence" value="ECO:0007669"/>
    <property type="project" value="InterPro"/>
</dbReference>
<comment type="caution">
    <text evidence="2">The sequence shown here is derived from an EMBL/GenBank/DDBJ whole genome shotgun (WGS) entry which is preliminary data.</text>
</comment>
<dbReference type="GO" id="GO:0031122">
    <property type="term" value="P:cytoplasmic microtubule organization"/>
    <property type="evidence" value="ECO:0007669"/>
    <property type="project" value="TreeGrafter"/>
</dbReference>
<reference evidence="3" key="1">
    <citation type="submission" date="2023-01" db="EMBL/GenBank/DDBJ databases">
        <title>Key to firefly adult light organ development and bioluminescence: homeobox transcription factors regulate luciferase expression and transportation to peroxisome.</title>
        <authorList>
            <person name="Fu X."/>
        </authorList>
    </citation>
    <scope>NUCLEOTIDE SEQUENCE [LARGE SCALE GENOMIC DNA]</scope>
</reference>
<dbReference type="GO" id="GO:0051256">
    <property type="term" value="P:mitotic spindle midzone assembly"/>
    <property type="evidence" value="ECO:0007669"/>
    <property type="project" value="TreeGrafter"/>
</dbReference>
<dbReference type="InterPro" id="IPR039302">
    <property type="entry name" value="MAP10"/>
</dbReference>
<protein>
    <submittedName>
        <fullName evidence="2">Uncharacterized protein</fullName>
    </submittedName>
</protein>
<dbReference type="AlphaFoldDB" id="A0AAN7PT60"/>
<name>A0AAN7PT60_9COLE</name>
<sequence>MKSMKIGDNDFKKKDFPEIICCQKSVTNVDFKIYSSQCKHNMDKIVTENLFLLEFLVDKVNLDEKLLSGVCDTNDTCVSVQFLDNPPLDICEDDFSPKRKYSRQTCKMTSGKSCLFSLTPKQAEDARNKFDIHVSVFKKFDCGPDKIQLGTSTINVANLFTQLIAAVNARPNDCNPTDKTLKDDYPISNAAGENIGTLGMYIRMSCFGKLIVTQFQMNMKDKSILFKDKEGHSLYRYKKAGMVCNNECNDNSAASNNQTTVSRQSVAPANVEATSTPAVTCCCTSAPPAKEDTEESCYEEIGASMGGNSVTIRVHKDNKVQQVDPNEDSLCTCSQSCPKHSRAVGGASEADKPISFKLGGCGMAASNNVTVVPPVYNGPDGTKITEISDPNRDVFILRISKRGGNVSKKNNLELELCTPKGPDIKPPPKLETKDTEWNNEDATAAGLKKTSGGSAGKVNKR</sequence>
<dbReference type="GO" id="GO:0032467">
    <property type="term" value="P:positive regulation of cytokinesis"/>
    <property type="evidence" value="ECO:0007669"/>
    <property type="project" value="TreeGrafter"/>
</dbReference>
<dbReference type="PANTHER" id="PTHR21831">
    <property type="entry name" value="MICROTUBULE-ASSOCIATED PROTEIN 10"/>
    <property type="match status" value="1"/>
</dbReference>
<organism evidence="2 3">
    <name type="scientific">Aquatica leii</name>
    <dbReference type="NCBI Taxonomy" id="1421715"/>
    <lineage>
        <taxon>Eukaryota</taxon>
        <taxon>Metazoa</taxon>
        <taxon>Ecdysozoa</taxon>
        <taxon>Arthropoda</taxon>
        <taxon>Hexapoda</taxon>
        <taxon>Insecta</taxon>
        <taxon>Pterygota</taxon>
        <taxon>Neoptera</taxon>
        <taxon>Endopterygota</taxon>
        <taxon>Coleoptera</taxon>
        <taxon>Polyphaga</taxon>
        <taxon>Elateriformia</taxon>
        <taxon>Elateroidea</taxon>
        <taxon>Lampyridae</taxon>
        <taxon>Luciolinae</taxon>
        <taxon>Aquatica</taxon>
    </lineage>
</organism>
<dbReference type="GO" id="GO:1990023">
    <property type="term" value="C:mitotic spindle midzone"/>
    <property type="evidence" value="ECO:0007669"/>
    <property type="project" value="TreeGrafter"/>
</dbReference>
<dbReference type="Proteomes" id="UP001353858">
    <property type="component" value="Unassembled WGS sequence"/>
</dbReference>
<gene>
    <name evidence="2" type="ORF">RN001_011604</name>
</gene>
<dbReference type="GO" id="GO:0030496">
    <property type="term" value="C:midbody"/>
    <property type="evidence" value="ECO:0007669"/>
    <property type="project" value="TreeGrafter"/>
</dbReference>
<evidence type="ECO:0000256" key="1">
    <source>
        <dbReference type="SAM" id="MobiDB-lite"/>
    </source>
</evidence>
<dbReference type="GO" id="GO:0097431">
    <property type="term" value="C:mitotic spindle pole"/>
    <property type="evidence" value="ECO:0007669"/>
    <property type="project" value="TreeGrafter"/>
</dbReference>
<dbReference type="EMBL" id="JARPUR010000005">
    <property type="protein sequence ID" value="KAK4875182.1"/>
    <property type="molecule type" value="Genomic_DNA"/>
</dbReference>
<dbReference type="Pfam" id="PF14924">
    <property type="entry name" value="MAP10_N"/>
    <property type="match status" value="1"/>
</dbReference>
<accession>A0AAN7PT60</accession>
<evidence type="ECO:0000313" key="3">
    <source>
        <dbReference type="Proteomes" id="UP001353858"/>
    </source>
</evidence>
<feature type="compositionally biased region" description="Basic and acidic residues" evidence="1">
    <location>
        <begin position="422"/>
        <end position="436"/>
    </location>
</feature>
<evidence type="ECO:0000313" key="2">
    <source>
        <dbReference type="EMBL" id="KAK4875182.1"/>
    </source>
</evidence>
<dbReference type="PANTHER" id="PTHR21831:SF2">
    <property type="entry name" value="MICROTUBULE-ASSOCIATED PROTEIN 10"/>
    <property type="match status" value="1"/>
</dbReference>